<name>A0A5D2CQE1_GOSDA</name>
<protein>
    <submittedName>
        <fullName evidence="1">Uncharacterized protein</fullName>
    </submittedName>
</protein>
<dbReference type="Proteomes" id="UP000323506">
    <property type="component" value="Chromosome D05"/>
</dbReference>
<gene>
    <name evidence="1" type="ORF">ES288_D05G428900v1</name>
</gene>
<proteinExistence type="predicted"/>
<reference evidence="1 2" key="1">
    <citation type="submission" date="2019-06" db="EMBL/GenBank/DDBJ databases">
        <title>WGS assembly of Gossypium darwinii.</title>
        <authorList>
            <person name="Chen Z.J."/>
            <person name="Sreedasyam A."/>
            <person name="Ando A."/>
            <person name="Song Q."/>
            <person name="De L."/>
            <person name="Hulse-Kemp A."/>
            <person name="Ding M."/>
            <person name="Ye W."/>
            <person name="Kirkbride R."/>
            <person name="Jenkins J."/>
            <person name="Plott C."/>
            <person name="Lovell J."/>
            <person name="Lin Y.-M."/>
            <person name="Vaughn R."/>
            <person name="Liu B."/>
            <person name="Li W."/>
            <person name="Simpson S."/>
            <person name="Scheffler B."/>
            <person name="Saski C."/>
            <person name="Grover C."/>
            <person name="Hu G."/>
            <person name="Conover J."/>
            <person name="Carlson J."/>
            <person name="Shu S."/>
            <person name="Boston L."/>
            <person name="Williams M."/>
            <person name="Peterson D."/>
            <person name="Mcgee K."/>
            <person name="Jones D."/>
            <person name="Wendel J."/>
            <person name="Stelly D."/>
            <person name="Grimwood J."/>
            <person name="Schmutz J."/>
        </authorList>
    </citation>
    <scope>NUCLEOTIDE SEQUENCE [LARGE SCALE GENOMIC DNA]</scope>
    <source>
        <strain evidence="1">1808015.09</strain>
    </source>
</reference>
<evidence type="ECO:0000313" key="2">
    <source>
        <dbReference type="Proteomes" id="UP000323506"/>
    </source>
</evidence>
<organism evidence="1 2">
    <name type="scientific">Gossypium darwinii</name>
    <name type="common">Darwin's cotton</name>
    <name type="synonym">Gossypium barbadense var. darwinii</name>
    <dbReference type="NCBI Taxonomy" id="34276"/>
    <lineage>
        <taxon>Eukaryota</taxon>
        <taxon>Viridiplantae</taxon>
        <taxon>Streptophyta</taxon>
        <taxon>Embryophyta</taxon>
        <taxon>Tracheophyta</taxon>
        <taxon>Spermatophyta</taxon>
        <taxon>Magnoliopsida</taxon>
        <taxon>eudicotyledons</taxon>
        <taxon>Gunneridae</taxon>
        <taxon>Pentapetalae</taxon>
        <taxon>rosids</taxon>
        <taxon>malvids</taxon>
        <taxon>Malvales</taxon>
        <taxon>Malvaceae</taxon>
        <taxon>Malvoideae</taxon>
        <taxon>Gossypium</taxon>
    </lineage>
</organism>
<dbReference type="AlphaFoldDB" id="A0A5D2CQE1"/>
<sequence>MNSQQEDKIRQRLELGPILHDKLIRIRVEARWKLENEEKTVDLSKQRARLGMLYRIPWHVVPPHKVTTSFCHFFALDFISSYPIQMKL</sequence>
<keyword evidence="2" id="KW-1185">Reference proteome</keyword>
<evidence type="ECO:0000313" key="1">
    <source>
        <dbReference type="EMBL" id="TYG71811.1"/>
    </source>
</evidence>
<dbReference type="EMBL" id="CM017705">
    <property type="protein sequence ID" value="TYG71811.1"/>
    <property type="molecule type" value="Genomic_DNA"/>
</dbReference>
<accession>A0A5D2CQE1</accession>